<keyword evidence="5 12" id="KW-0227">DNA damage</keyword>
<comment type="similarity">
    <text evidence="2 12 13">Belongs to the UvrB family.</text>
</comment>
<feature type="short sequence motif" description="Beta-hairpin" evidence="12">
    <location>
        <begin position="91"/>
        <end position="114"/>
    </location>
</feature>
<dbReference type="Proteomes" id="UP000177346">
    <property type="component" value="Unassembled WGS sequence"/>
</dbReference>
<dbReference type="Gene3D" id="3.40.50.300">
    <property type="entry name" value="P-loop containing nucleotide triphosphate hydrolases"/>
    <property type="match status" value="3"/>
</dbReference>
<dbReference type="CDD" id="cd18790">
    <property type="entry name" value="SF2_C_UvrB"/>
    <property type="match status" value="1"/>
</dbReference>
<dbReference type="GO" id="GO:0009381">
    <property type="term" value="F:excinuclease ABC activity"/>
    <property type="evidence" value="ECO:0007669"/>
    <property type="project" value="UniProtKB-UniRule"/>
</dbReference>
<evidence type="ECO:0000259" key="14">
    <source>
        <dbReference type="PROSITE" id="PS50151"/>
    </source>
</evidence>
<evidence type="ECO:0000256" key="8">
    <source>
        <dbReference type="ARBA" id="ARBA00022881"/>
    </source>
</evidence>
<feature type="domain" description="Helicase ATP-binding" evidence="15">
    <location>
        <begin position="25"/>
        <end position="172"/>
    </location>
</feature>
<dbReference type="InterPro" id="IPR041471">
    <property type="entry name" value="UvrB_inter"/>
</dbReference>
<dbReference type="GO" id="GO:0005524">
    <property type="term" value="F:ATP binding"/>
    <property type="evidence" value="ECO:0007669"/>
    <property type="project" value="UniProtKB-UniRule"/>
</dbReference>
<keyword evidence="7 12" id="KW-0067">ATP-binding</keyword>
<dbReference type="InterPro" id="IPR036876">
    <property type="entry name" value="UVR_dom_sf"/>
</dbReference>
<dbReference type="InterPro" id="IPR027417">
    <property type="entry name" value="P-loop_NTPase"/>
</dbReference>
<evidence type="ECO:0000313" key="17">
    <source>
        <dbReference type="EMBL" id="OGF87476.1"/>
    </source>
</evidence>
<evidence type="ECO:0000256" key="6">
    <source>
        <dbReference type="ARBA" id="ARBA00022769"/>
    </source>
</evidence>
<evidence type="ECO:0000256" key="9">
    <source>
        <dbReference type="ARBA" id="ARBA00023204"/>
    </source>
</evidence>
<keyword evidence="6 12" id="KW-0228">DNA excision</keyword>
<dbReference type="GO" id="GO:0009380">
    <property type="term" value="C:excinuclease repair complex"/>
    <property type="evidence" value="ECO:0007669"/>
    <property type="project" value="InterPro"/>
</dbReference>
<proteinExistence type="inferred from homology"/>
<dbReference type="Pfam" id="PF12344">
    <property type="entry name" value="UvrB"/>
    <property type="match status" value="1"/>
</dbReference>
<accession>A0A1F5XI44</accession>
<feature type="binding site" evidence="12">
    <location>
        <begin position="38"/>
        <end position="45"/>
    </location>
    <ligand>
        <name>ATP</name>
        <dbReference type="ChEBI" id="CHEBI:30616"/>
    </ligand>
</feature>
<comment type="caution">
    <text evidence="17">The sequence shown here is derived from an EMBL/GenBank/DDBJ whole genome shotgun (WGS) entry which is preliminary data.</text>
</comment>
<evidence type="ECO:0000256" key="13">
    <source>
        <dbReference type="RuleBase" id="RU003587"/>
    </source>
</evidence>
<dbReference type="InterPro" id="IPR024759">
    <property type="entry name" value="UvrB_YAD/RRR_dom"/>
</dbReference>
<dbReference type="GO" id="GO:0016887">
    <property type="term" value="F:ATP hydrolysis activity"/>
    <property type="evidence" value="ECO:0007669"/>
    <property type="project" value="InterPro"/>
</dbReference>
<gene>
    <name evidence="12" type="primary">uvrB</name>
    <name evidence="17" type="ORF">A3B19_02755</name>
</gene>
<comment type="subcellular location">
    <subcellularLocation>
        <location evidence="1 12 13">Cytoplasm</location>
    </subcellularLocation>
</comment>
<evidence type="ECO:0000259" key="15">
    <source>
        <dbReference type="PROSITE" id="PS51192"/>
    </source>
</evidence>
<comment type="domain">
    <text evidence="12">The beta-hairpin motif is involved in DNA binding.</text>
</comment>
<feature type="domain" description="Helicase C-terminal" evidence="16">
    <location>
        <begin position="416"/>
        <end position="578"/>
    </location>
</feature>
<dbReference type="EMBL" id="MFIF01000005">
    <property type="protein sequence ID" value="OGF87476.1"/>
    <property type="molecule type" value="Genomic_DNA"/>
</dbReference>
<dbReference type="Pfam" id="PF00271">
    <property type="entry name" value="Helicase_C"/>
    <property type="match status" value="1"/>
</dbReference>
<dbReference type="SUPFAM" id="SSF46600">
    <property type="entry name" value="C-terminal UvrC-binding domain of UvrB"/>
    <property type="match status" value="1"/>
</dbReference>
<evidence type="ECO:0000256" key="3">
    <source>
        <dbReference type="ARBA" id="ARBA00022490"/>
    </source>
</evidence>
<evidence type="ECO:0000256" key="7">
    <source>
        <dbReference type="ARBA" id="ARBA00022840"/>
    </source>
</evidence>
<evidence type="ECO:0000256" key="12">
    <source>
        <dbReference type="HAMAP-Rule" id="MF_00204"/>
    </source>
</evidence>
<evidence type="ECO:0000313" key="18">
    <source>
        <dbReference type="Proteomes" id="UP000177346"/>
    </source>
</evidence>
<dbReference type="InterPro" id="IPR004807">
    <property type="entry name" value="UvrB"/>
</dbReference>
<dbReference type="NCBIfam" id="NF003673">
    <property type="entry name" value="PRK05298.1"/>
    <property type="match status" value="1"/>
</dbReference>
<dbReference type="Pfam" id="PF17757">
    <property type="entry name" value="UvrB_inter"/>
    <property type="match status" value="1"/>
</dbReference>
<dbReference type="GO" id="GO:0003677">
    <property type="term" value="F:DNA binding"/>
    <property type="evidence" value="ECO:0007669"/>
    <property type="project" value="UniProtKB-UniRule"/>
</dbReference>
<dbReference type="PANTHER" id="PTHR24029">
    <property type="entry name" value="UVRABC SYSTEM PROTEIN B"/>
    <property type="match status" value="1"/>
</dbReference>
<sequence>MPSFKLHGSYKPAGDQPRATGELTQLLKSNNRHQTLLGVTGSGKTFTMANVIANLSRPALVISHNKTLAAQLYQEFKTFFPENAVHYFVSYYDYYQPEAYMPQTDTYIEKDARINDFIDAMRHATTATALTRRDFVIVASVSCIYGIGDPVEYEKAALEVKEGMQISQRAFLKKLVEMQYERNDYDQRAGVFKVRGEAVDIAAPSGDTAIKIEWNGNKIEKISGSGKIFPAKHFMTPQEKLELALSNIELELKTRTAELKKEGKLLEAQRIAKRTNFDLKMLRETGYTHGIENYSRQLSFRKAGEPPFTLLDYLPDDFVTFIDESHMTIPQIRGMYSGDRARKQVLVDYGFRLPSAIDNRPLKFEEFNKKIGQAVYVSATPAEYELKLSREYIVEQIIRPTGLLDPRLEIRPTANQTRDVINEIQKRVKQKQRALVTTLTKRMAEDLADFLKENKIKAEYIHSDIKTIERHKILTDLRSGSFDVIVGINLLREGIDLPEVSLVIILDADKEGFLRNTQTLIQTIGRAARHTQGTVIMYADTTTGSMKKAVEETERRRKIQDEYNKKNGITPQPIKREIGENIFGEERKKIKFDLTKMSKQMSGEKLKQELEEEMLEAAKLLDFEKAAQYRDLLKTLL</sequence>
<evidence type="ECO:0000256" key="5">
    <source>
        <dbReference type="ARBA" id="ARBA00022763"/>
    </source>
</evidence>
<dbReference type="HAMAP" id="MF_00204">
    <property type="entry name" value="UvrB"/>
    <property type="match status" value="1"/>
</dbReference>
<protein>
    <recommendedName>
        <fullName evidence="11 12">UvrABC system protein B</fullName>
        <shortName evidence="12">Protein UvrB</shortName>
    </recommendedName>
    <alternativeName>
        <fullName evidence="12">Excinuclease ABC subunit B</fullName>
    </alternativeName>
</protein>
<dbReference type="InterPro" id="IPR001650">
    <property type="entry name" value="Helicase_C-like"/>
</dbReference>
<evidence type="ECO:0000256" key="2">
    <source>
        <dbReference type="ARBA" id="ARBA00008533"/>
    </source>
</evidence>
<dbReference type="PANTHER" id="PTHR24029:SF0">
    <property type="entry name" value="UVRABC SYSTEM PROTEIN B"/>
    <property type="match status" value="1"/>
</dbReference>
<dbReference type="NCBIfam" id="TIGR00631">
    <property type="entry name" value="uvrb"/>
    <property type="match status" value="1"/>
</dbReference>
<comment type="function">
    <text evidence="12">The UvrABC repair system catalyzes the recognition and processing of DNA lesions. A damage recognition complex composed of 2 UvrA and 2 UvrB subunits scans DNA for abnormalities. Upon binding of the UvrA(2)B(2) complex to a putative damaged site, the DNA wraps around one UvrB monomer. DNA wrap is dependent on ATP binding by UvrB and probably causes local melting of the DNA helix, facilitating insertion of UvrB beta-hairpin between the DNA strands. Then UvrB probes one DNA strand for the presence of a lesion. If a lesion is found the UvrA subunits dissociate and the UvrB-DNA preincision complex is formed. This complex is subsequently bound by UvrC and the second UvrB is released. If no lesion is found, the DNA wraps around the other UvrB subunit that will check the other stand for damage.</text>
</comment>
<evidence type="ECO:0000259" key="16">
    <source>
        <dbReference type="PROSITE" id="PS51194"/>
    </source>
</evidence>
<dbReference type="Pfam" id="PF02151">
    <property type="entry name" value="UVR"/>
    <property type="match status" value="1"/>
</dbReference>
<dbReference type="GO" id="GO:0009432">
    <property type="term" value="P:SOS response"/>
    <property type="evidence" value="ECO:0007669"/>
    <property type="project" value="UniProtKB-UniRule"/>
</dbReference>
<evidence type="ECO:0000256" key="4">
    <source>
        <dbReference type="ARBA" id="ARBA00022741"/>
    </source>
</evidence>
<evidence type="ECO:0000256" key="11">
    <source>
        <dbReference type="ARBA" id="ARBA00029504"/>
    </source>
</evidence>
<comment type="subunit">
    <text evidence="10 12 13">Forms a heterotetramer with UvrA during the search for lesions. Interacts with UvrC in an incision complex.</text>
</comment>
<reference evidence="17 18" key="1">
    <citation type="journal article" date="2016" name="Nat. Commun.">
        <title>Thousands of microbial genomes shed light on interconnected biogeochemical processes in an aquifer system.</title>
        <authorList>
            <person name="Anantharaman K."/>
            <person name="Brown C.T."/>
            <person name="Hug L.A."/>
            <person name="Sharon I."/>
            <person name="Castelle C.J."/>
            <person name="Probst A.J."/>
            <person name="Thomas B.C."/>
            <person name="Singh A."/>
            <person name="Wilkins M.J."/>
            <person name="Karaoz U."/>
            <person name="Brodie E.L."/>
            <person name="Williams K.H."/>
            <person name="Hubbard S.S."/>
            <person name="Banfield J.F."/>
        </authorList>
    </citation>
    <scope>NUCLEOTIDE SEQUENCE [LARGE SCALE GENOMIC DNA]</scope>
</reference>
<dbReference type="GO" id="GO:0005737">
    <property type="term" value="C:cytoplasm"/>
    <property type="evidence" value="ECO:0007669"/>
    <property type="project" value="UniProtKB-SubCell"/>
</dbReference>
<dbReference type="PROSITE" id="PS50151">
    <property type="entry name" value="UVR"/>
    <property type="match status" value="1"/>
</dbReference>
<dbReference type="SUPFAM" id="SSF52540">
    <property type="entry name" value="P-loop containing nucleoside triphosphate hydrolases"/>
    <property type="match status" value="2"/>
</dbReference>
<dbReference type="PROSITE" id="PS51192">
    <property type="entry name" value="HELICASE_ATP_BIND_1"/>
    <property type="match status" value="1"/>
</dbReference>
<dbReference type="InterPro" id="IPR001943">
    <property type="entry name" value="UVR_dom"/>
</dbReference>
<evidence type="ECO:0000256" key="1">
    <source>
        <dbReference type="ARBA" id="ARBA00004496"/>
    </source>
</evidence>
<organism evidence="17 18">
    <name type="scientific">Candidatus Giovannonibacteria bacterium RIFCSPLOWO2_01_FULL_46_32</name>
    <dbReference type="NCBI Taxonomy" id="1798353"/>
    <lineage>
        <taxon>Bacteria</taxon>
        <taxon>Candidatus Giovannoniibacteriota</taxon>
    </lineage>
</organism>
<dbReference type="PROSITE" id="PS51194">
    <property type="entry name" value="HELICASE_CTER"/>
    <property type="match status" value="1"/>
</dbReference>
<dbReference type="GO" id="GO:0006289">
    <property type="term" value="P:nucleotide-excision repair"/>
    <property type="evidence" value="ECO:0007669"/>
    <property type="project" value="UniProtKB-UniRule"/>
</dbReference>
<keyword evidence="3 12" id="KW-0963">Cytoplasm</keyword>
<name>A0A1F5XI44_9BACT</name>
<dbReference type="InterPro" id="IPR006935">
    <property type="entry name" value="Helicase/UvrB_N"/>
</dbReference>
<dbReference type="Pfam" id="PF04851">
    <property type="entry name" value="ResIII"/>
    <property type="match status" value="1"/>
</dbReference>
<dbReference type="SMART" id="SM00487">
    <property type="entry name" value="DEXDc"/>
    <property type="match status" value="1"/>
</dbReference>
<dbReference type="CDD" id="cd17916">
    <property type="entry name" value="DEXHc_UvrB"/>
    <property type="match status" value="1"/>
</dbReference>
<keyword evidence="9 12" id="KW-0234">DNA repair</keyword>
<dbReference type="InterPro" id="IPR014001">
    <property type="entry name" value="Helicase_ATP-bd"/>
</dbReference>
<dbReference type="AlphaFoldDB" id="A0A1F5XI44"/>
<keyword evidence="12 13" id="KW-0742">SOS response</keyword>
<dbReference type="Gene3D" id="4.10.860.10">
    <property type="entry name" value="UVR domain"/>
    <property type="match status" value="1"/>
</dbReference>
<feature type="domain" description="UVR" evidence="14">
    <location>
        <begin position="604"/>
        <end position="637"/>
    </location>
</feature>
<evidence type="ECO:0000256" key="10">
    <source>
        <dbReference type="ARBA" id="ARBA00026033"/>
    </source>
</evidence>
<keyword evidence="8 12" id="KW-0267">Excision nuclease</keyword>
<keyword evidence="4 12" id="KW-0547">Nucleotide-binding</keyword>
<dbReference type="SMART" id="SM00490">
    <property type="entry name" value="HELICc"/>
    <property type="match status" value="1"/>
</dbReference>